<dbReference type="Proteomes" id="UP000582837">
    <property type="component" value="Unassembled WGS sequence"/>
</dbReference>
<dbReference type="RefSeq" id="WP_170038650.1">
    <property type="nucleotide sequence ID" value="NZ_JABDTL010000002.1"/>
</dbReference>
<dbReference type="EMBL" id="JACHIA010000022">
    <property type="protein sequence ID" value="MBB6073226.1"/>
    <property type="molecule type" value="Genomic_DNA"/>
</dbReference>
<comment type="caution">
    <text evidence="4">The sequence shown here is derived from an EMBL/GenBank/DDBJ whole genome shotgun (WGS) entry which is preliminary data.</text>
</comment>
<evidence type="ECO:0000256" key="1">
    <source>
        <dbReference type="SAM" id="MobiDB-lite"/>
    </source>
</evidence>
<dbReference type="AlphaFoldDB" id="A0A841H5R7"/>
<feature type="domain" description="Glycosyl transferase family 1" evidence="2">
    <location>
        <begin position="244"/>
        <end position="402"/>
    </location>
</feature>
<dbReference type="PANTHER" id="PTHR12526">
    <property type="entry name" value="GLYCOSYLTRANSFERASE"/>
    <property type="match status" value="1"/>
</dbReference>
<sequence length="434" mass="44698">MHPRVPAPPPSPDAAARDPRPRPPLRIVYLSASGALGGAERALLDLLASVRAAEPSWSLCVVAGEDGPLAARVRELGAEAHVLAFPPRLASLGDAGTAGGRLGRAGLMAGMAAAGPSAALYLLRLRRLLARLAPDAVHTNGFKMHLLAAYARPRGVPVVWHLHDFVSARPAMRGLLRSASARCSAAVAVSEAVAEDARAALGSGLAVHTVLNAIDLSRFRPDGEAADLAARAGLAPAADGTVRVGLVATMGRWKGHETFLRALAALPAGPPVRGYVIGGGIYRTAGSEVAVDDLRRLAAELGIARRVGFTGLVDDPAAAMRALDVVVHASTQPEPFGLVIAEAMACGRAVIVSDAGGAREIVRPGHDALTAAPGDVAALSSAIHRLAADPALRAALGRHGRESALLTFDRARLAERMVPLYRSLAAAHPPDSGR</sequence>
<dbReference type="SUPFAM" id="SSF53756">
    <property type="entry name" value="UDP-Glycosyltransferase/glycogen phosphorylase"/>
    <property type="match status" value="1"/>
</dbReference>
<name>A0A841H5R7_9BACT</name>
<keyword evidence="4" id="KW-0808">Transferase</keyword>
<dbReference type="Pfam" id="PF13439">
    <property type="entry name" value="Glyco_transf_4"/>
    <property type="match status" value="1"/>
</dbReference>
<keyword evidence="5" id="KW-1185">Reference proteome</keyword>
<feature type="region of interest" description="Disordered" evidence="1">
    <location>
        <begin position="1"/>
        <end position="20"/>
    </location>
</feature>
<dbReference type="GO" id="GO:0016757">
    <property type="term" value="F:glycosyltransferase activity"/>
    <property type="evidence" value="ECO:0007669"/>
    <property type="project" value="InterPro"/>
</dbReference>
<dbReference type="InterPro" id="IPR028098">
    <property type="entry name" value="Glyco_trans_4-like_N"/>
</dbReference>
<gene>
    <name evidence="4" type="ORF">HNQ61_004893</name>
</gene>
<reference evidence="4 5" key="1">
    <citation type="submission" date="2020-08" db="EMBL/GenBank/DDBJ databases">
        <title>Genomic Encyclopedia of Type Strains, Phase IV (KMG-IV): sequencing the most valuable type-strain genomes for metagenomic binning, comparative biology and taxonomic classification.</title>
        <authorList>
            <person name="Goeker M."/>
        </authorList>
    </citation>
    <scope>NUCLEOTIDE SEQUENCE [LARGE SCALE GENOMIC DNA]</scope>
    <source>
        <strain evidence="4 5">DSM 29007</strain>
    </source>
</reference>
<dbReference type="Pfam" id="PF00534">
    <property type="entry name" value="Glycos_transf_1"/>
    <property type="match status" value="1"/>
</dbReference>
<accession>A0A841H5R7</accession>
<evidence type="ECO:0000259" key="3">
    <source>
        <dbReference type="Pfam" id="PF13439"/>
    </source>
</evidence>
<feature type="domain" description="Glycosyltransferase subfamily 4-like N-terminal" evidence="3">
    <location>
        <begin position="69"/>
        <end position="218"/>
    </location>
</feature>
<dbReference type="Gene3D" id="3.40.50.2000">
    <property type="entry name" value="Glycogen Phosphorylase B"/>
    <property type="match status" value="2"/>
</dbReference>
<evidence type="ECO:0000313" key="4">
    <source>
        <dbReference type="EMBL" id="MBB6073226.1"/>
    </source>
</evidence>
<protein>
    <submittedName>
        <fullName evidence="4">Glycosyltransferase involved in cell wall biosynthesis</fullName>
    </submittedName>
</protein>
<evidence type="ECO:0000259" key="2">
    <source>
        <dbReference type="Pfam" id="PF00534"/>
    </source>
</evidence>
<dbReference type="CDD" id="cd03801">
    <property type="entry name" value="GT4_PimA-like"/>
    <property type="match status" value="1"/>
</dbReference>
<proteinExistence type="predicted"/>
<dbReference type="InterPro" id="IPR001296">
    <property type="entry name" value="Glyco_trans_1"/>
</dbReference>
<organism evidence="4 5">
    <name type="scientific">Longimicrobium terrae</name>
    <dbReference type="NCBI Taxonomy" id="1639882"/>
    <lineage>
        <taxon>Bacteria</taxon>
        <taxon>Pseudomonadati</taxon>
        <taxon>Gemmatimonadota</taxon>
        <taxon>Longimicrobiia</taxon>
        <taxon>Longimicrobiales</taxon>
        <taxon>Longimicrobiaceae</taxon>
        <taxon>Longimicrobium</taxon>
    </lineage>
</organism>
<evidence type="ECO:0000313" key="5">
    <source>
        <dbReference type="Proteomes" id="UP000582837"/>
    </source>
</evidence>
<feature type="compositionally biased region" description="Pro residues" evidence="1">
    <location>
        <begin position="1"/>
        <end position="12"/>
    </location>
</feature>
<dbReference type="PANTHER" id="PTHR12526:SF635">
    <property type="entry name" value="GLYCOSYL TRANSFERASE GROUP 1"/>
    <property type="match status" value="1"/>
</dbReference>